<dbReference type="EMBL" id="UOYP01000632">
    <property type="protein sequence ID" value="VAY89431.1"/>
    <property type="molecule type" value="Genomic_DNA"/>
</dbReference>
<evidence type="ECO:0000313" key="1">
    <source>
        <dbReference type="EMBL" id="VAY89431.1"/>
    </source>
</evidence>
<proteinExistence type="predicted"/>
<organism evidence="1">
    <name type="scientific">mine drainage metagenome</name>
    <dbReference type="NCBI Taxonomy" id="410659"/>
    <lineage>
        <taxon>unclassified sequences</taxon>
        <taxon>metagenomes</taxon>
        <taxon>ecological metagenomes</taxon>
    </lineage>
</organism>
<protein>
    <submittedName>
        <fullName evidence="1">Uncharacterized protein</fullName>
    </submittedName>
</protein>
<reference evidence="1" key="1">
    <citation type="submission" date="2018-10" db="EMBL/GenBank/DDBJ databases">
        <authorList>
            <person name="Plewniak F."/>
        </authorList>
    </citation>
    <scope>NUCLEOTIDE SEQUENCE</scope>
</reference>
<name>A0A3P3ZRD2_9ZZZZ</name>
<dbReference type="AlphaFoldDB" id="A0A3P3ZRD2"/>
<sequence>MSAVAHTQIESFLSSPGFEAALTNDDGLAARQHLSAGRPIYYGDPRYPEGLVKKYPDGRKQLVAVNSAGEVSIIRDI</sequence>
<gene>
    <name evidence="1" type="ORF">CARN8_6680003</name>
</gene>
<accession>A0A3P3ZRD2</accession>